<gene>
    <name evidence="2" type="ORF">DJ83_17315</name>
</gene>
<accession>A0A256K521</accession>
<dbReference type="Proteomes" id="UP000216409">
    <property type="component" value="Unassembled WGS sequence"/>
</dbReference>
<dbReference type="SUPFAM" id="SSF50037">
    <property type="entry name" value="C-terminal domain of transcriptional repressors"/>
    <property type="match status" value="1"/>
</dbReference>
<evidence type="ECO:0000313" key="2">
    <source>
        <dbReference type="EMBL" id="OYR57277.1"/>
    </source>
</evidence>
<dbReference type="Gene3D" id="2.30.30.90">
    <property type="match status" value="1"/>
</dbReference>
<dbReference type="SMART" id="SM00899">
    <property type="entry name" value="FeoA"/>
    <property type="match status" value="1"/>
</dbReference>
<sequence length="127" mass="13387">MVPANGFVAVAASRPQYFLGGPKNTESERVSIIMLSGLIASVIPEQTNNGLSVGSTHVAALESGQTGTIERVDEDVSDRALAMGIRPGRELEVRSKQPFHGPLVVAVDQSVTSISRQCAQGIELSVE</sequence>
<dbReference type="EMBL" id="NHOW01000220">
    <property type="protein sequence ID" value="OYR57277.1"/>
    <property type="molecule type" value="Genomic_DNA"/>
</dbReference>
<dbReference type="InterPro" id="IPR007167">
    <property type="entry name" value="Fe-transptr_FeoA-like"/>
</dbReference>
<feature type="domain" description="Ferrous iron transporter FeoA-like" evidence="1">
    <location>
        <begin position="56"/>
        <end position="126"/>
    </location>
</feature>
<reference evidence="2 3" key="1">
    <citation type="journal article" date="2014" name="Front. Microbiol.">
        <title>Population and genomic analysis of the genus Halorubrum.</title>
        <authorList>
            <person name="Fullmer M.S."/>
            <person name="Soucy S.M."/>
            <person name="Swithers K.S."/>
            <person name="Makkay A.M."/>
            <person name="Wheeler R."/>
            <person name="Ventosa A."/>
            <person name="Gogarten J.P."/>
            <person name="Papke R.T."/>
        </authorList>
    </citation>
    <scope>NUCLEOTIDE SEQUENCE [LARGE SCALE GENOMIC DNA]</scope>
    <source>
        <strain evidence="2 3">LD3</strain>
    </source>
</reference>
<evidence type="ECO:0000259" key="1">
    <source>
        <dbReference type="SMART" id="SM00899"/>
    </source>
</evidence>
<dbReference type="GO" id="GO:0046914">
    <property type="term" value="F:transition metal ion binding"/>
    <property type="evidence" value="ECO:0007669"/>
    <property type="project" value="InterPro"/>
</dbReference>
<dbReference type="InterPro" id="IPR008988">
    <property type="entry name" value="Transcriptional_repressor_C"/>
</dbReference>
<dbReference type="AlphaFoldDB" id="A0A256K521"/>
<dbReference type="InterPro" id="IPR038157">
    <property type="entry name" value="FeoA_core_dom"/>
</dbReference>
<name>A0A256K521_HALEZ</name>
<evidence type="ECO:0000313" key="3">
    <source>
        <dbReference type="Proteomes" id="UP000216409"/>
    </source>
</evidence>
<dbReference type="Pfam" id="PF04023">
    <property type="entry name" value="FeoA"/>
    <property type="match status" value="1"/>
</dbReference>
<organism evidence="2 3">
    <name type="scientific">Halorubrum ezzemoulense</name>
    <name type="common">Halorubrum chaoviator</name>
    <dbReference type="NCBI Taxonomy" id="337243"/>
    <lineage>
        <taxon>Archaea</taxon>
        <taxon>Methanobacteriati</taxon>
        <taxon>Methanobacteriota</taxon>
        <taxon>Stenosarchaea group</taxon>
        <taxon>Halobacteria</taxon>
        <taxon>Halobacteriales</taxon>
        <taxon>Haloferacaceae</taxon>
        <taxon>Halorubrum</taxon>
    </lineage>
</organism>
<proteinExistence type="predicted"/>
<protein>
    <recommendedName>
        <fullName evidence="1">Ferrous iron transporter FeoA-like domain-containing protein</fullName>
    </recommendedName>
</protein>
<comment type="caution">
    <text evidence="2">The sequence shown here is derived from an EMBL/GenBank/DDBJ whole genome shotgun (WGS) entry which is preliminary data.</text>
</comment>